<accession>A0A126UXA9</accession>
<dbReference type="PANTHER" id="PTHR35566:SF1">
    <property type="entry name" value="TYPE VI SECRETION SYSTEM BASEPLATE COMPONENT TSSK1"/>
    <property type="match status" value="1"/>
</dbReference>
<sequence>MSWDSKVLWTEGLFLQPHHFQQADRYTEALVAGLARRIAPYAWGVTDLEIDQDVLKVGQFAIKSCSGLTQDGTVFRVPNVEDHPPALDVPAGIKDCVVYLSVPQRRQGAAEADTSGTELSATRFRSSEVEVTDTTGSGKKAATLTVGKLRLQFALEVDDLADRLVIPIARIVEVRPDQEVILDGAFIPSCLDLRAAQTLDGFMQELEGLLNHRMTVLSGRMSQSGSAKGAAEIQDFLLLQTINRVLPVIRHLQMIENVHPIQFYRDCVSLAGELSTFMAPEKHPPQFPAYQHHDLSATFAPVIRLLRQYLSAVLEQTAVSIPLDPRKYGISVGVIADRKLLSTAGFVLAVSADIPAENLRRHFVGQSKIGPVEEIRQLVNSALPGIPMRPLPVAPRQIPFNANCVYYELDGTNPYWGKMTTSGGIAVHVSGEYPGLKMELWAIRKS</sequence>
<dbReference type="Proteomes" id="UP000070371">
    <property type="component" value="Chromosome"/>
</dbReference>
<protein>
    <submittedName>
        <fullName evidence="1">Type VI secretion protein</fullName>
    </submittedName>
</protein>
<evidence type="ECO:0000313" key="2">
    <source>
        <dbReference type="Proteomes" id="UP000070371"/>
    </source>
</evidence>
<name>A0A126UXA9_9RHOB</name>
<dbReference type="AlphaFoldDB" id="A0A126UXA9"/>
<dbReference type="KEGG" id="hat:RC74_04895"/>
<keyword evidence="2" id="KW-1185">Reference proteome</keyword>
<proteinExistence type="predicted"/>
<dbReference type="OrthoDB" id="9775333at2"/>
<organism evidence="1 2">
    <name type="scientific">Falsihalocynthiibacter arcticus</name>
    <dbReference type="NCBI Taxonomy" id="1579316"/>
    <lineage>
        <taxon>Bacteria</taxon>
        <taxon>Pseudomonadati</taxon>
        <taxon>Pseudomonadota</taxon>
        <taxon>Alphaproteobacteria</taxon>
        <taxon>Rhodobacterales</taxon>
        <taxon>Roseobacteraceae</taxon>
        <taxon>Falsihalocynthiibacter</taxon>
    </lineage>
</organism>
<dbReference type="InterPro" id="IPR010263">
    <property type="entry name" value="T6SS_TssK"/>
</dbReference>
<dbReference type="NCBIfam" id="TIGR03353">
    <property type="entry name" value="VI_chp_4"/>
    <property type="match status" value="1"/>
</dbReference>
<gene>
    <name evidence="1" type="ORF">RC74_04895</name>
</gene>
<reference evidence="1 2" key="1">
    <citation type="submission" date="2016-02" db="EMBL/GenBank/DDBJ databases">
        <title>Complete genome sequence of Halocynthiibacter arcticus PAMC 20958t from arctic marine sediment.</title>
        <authorList>
            <person name="Lee Y.M."/>
            <person name="Baek K."/>
            <person name="Lee H.K."/>
            <person name="Shin S.C."/>
        </authorList>
    </citation>
    <scope>NUCLEOTIDE SEQUENCE [LARGE SCALE GENOMIC DNA]</scope>
    <source>
        <strain evidence="1">PAMC 20958</strain>
    </source>
</reference>
<dbReference type="Pfam" id="PF05936">
    <property type="entry name" value="T6SS_VasE"/>
    <property type="match status" value="1"/>
</dbReference>
<evidence type="ECO:0000313" key="1">
    <source>
        <dbReference type="EMBL" id="AML50708.1"/>
    </source>
</evidence>
<dbReference type="PANTHER" id="PTHR35566">
    <property type="entry name" value="BLR3599 PROTEIN"/>
    <property type="match status" value="1"/>
</dbReference>
<dbReference type="STRING" id="1579316.RC74_04895"/>
<dbReference type="EMBL" id="CP014327">
    <property type="protein sequence ID" value="AML50708.1"/>
    <property type="molecule type" value="Genomic_DNA"/>
</dbReference>
<dbReference type="RefSeq" id="WP_039002372.1">
    <property type="nucleotide sequence ID" value="NZ_CP014327.1"/>
</dbReference>